<comment type="cofactor">
    <cofactor evidence="1">
        <name>Mg(2+)</name>
        <dbReference type="ChEBI" id="CHEBI:18420"/>
    </cofactor>
</comment>
<dbReference type="SMART" id="SM00267">
    <property type="entry name" value="GGDEF"/>
    <property type="match status" value="1"/>
</dbReference>
<dbReference type="EC" id="2.7.7.65" evidence="2"/>
<dbReference type="RefSeq" id="WP_234623627.1">
    <property type="nucleotide sequence ID" value="NZ_JAHPTS010000004.1"/>
</dbReference>
<dbReference type="EMBL" id="JAHWXT010000004">
    <property type="protein sequence ID" value="MCF0265446.1"/>
    <property type="molecule type" value="Genomic_DNA"/>
</dbReference>
<comment type="catalytic activity">
    <reaction evidence="3">
        <text>2 GTP = 3',3'-c-di-GMP + 2 diphosphate</text>
        <dbReference type="Rhea" id="RHEA:24898"/>
        <dbReference type="ChEBI" id="CHEBI:33019"/>
        <dbReference type="ChEBI" id="CHEBI:37565"/>
        <dbReference type="ChEBI" id="CHEBI:58805"/>
        <dbReference type="EC" id="2.7.7.65"/>
    </reaction>
</comment>
<evidence type="ECO:0000259" key="5">
    <source>
        <dbReference type="PROSITE" id="PS50887"/>
    </source>
</evidence>
<feature type="transmembrane region" description="Helical" evidence="4">
    <location>
        <begin position="280"/>
        <end position="301"/>
    </location>
</feature>
<dbReference type="InterPro" id="IPR000160">
    <property type="entry name" value="GGDEF_dom"/>
</dbReference>
<feature type="transmembrane region" description="Helical" evidence="4">
    <location>
        <begin position="16"/>
        <end position="35"/>
    </location>
</feature>
<dbReference type="Gene3D" id="3.30.70.270">
    <property type="match status" value="1"/>
</dbReference>
<dbReference type="Proteomes" id="UP000887320">
    <property type="component" value="Unassembled WGS sequence"/>
</dbReference>
<keyword evidence="6" id="KW-0548">Nucleotidyltransferase</keyword>
<dbReference type="GO" id="GO:0052621">
    <property type="term" value="F:diguanylate cyclase activity"/>
    <property type="evidence" value="ECO:0007669"/>
    <property type="project" value="UniProtKB-EC"/>
</dbReference>
<organism evidence="6 7">
    <name type="scientific">Acinetobacter guillouiae</name>
    <name type="common">Acinetobacter genomosp. 11</name>
    <dbReference type="NCBI Taxonomy" id="106649"/>
    <lineage>
        <taxon>Bacteria</taxon>
        <taxon>Pseudomonadati</taxon>
        <taxon>Pseudomonadota</taxon>
        <taxon>Gammaproteobacteria</taxon>
        <taxon>Moraxellales</taxon>
        <taxon>Moraxellaceae</taxon>
        <taxon>Acinetobacter</taxon>
    </lineage>
</organism>
<keyword evidence="6" id="KW-0808">Transferase</keyword>
<accession>A0A8X8GRW7</accession>
<dbReference type="FunFam" id="3.30.70.270:FF:000001">
    <property type="entry name" value="Diguanylate cyclase domain protein"/>
    <property type="match status" value="1"/>
</dbReference>
<dbReference type="PANTHER" id="PTHR45138">
    <property type="entry name" value="REGULATORY COMPONENTS OF SENSORY TRANSDUCTION SYSTEM"/>
    <property type="match status" value="1"/>
</dbReference>
<dbReference type="InterPro" id="IPR029787">
    <property type="entry name" value="Nucleotide_cyclase"/>
</dbReference>
<feature type="transmembrane region" description="Helical" evidence="4">
    <location>
        <begin position="65"/>
        <end position="82"/>
    </location>
</feature>
<sequence length="491" mass="55476">MPRAIAYLSQALKDNISAFFIIAMIIFVCALAGIFGRPLSFLAIFWPANAVLLGLFLRFHRLKNIGGWIGAFTAFMLADLITGNSFLITFFLTLANLSHALVTLGLIRFFKLDYKQYNKGLTFLYLFAISAFGGCLASPIVASLTVPYLPNTFMVMDRIWIDFGMWWTGEILNVIAFLPIILAIPDKKTIQSHIQQFKQQPFQYEKFLPLLGVILSVILTHFFLGPGAIMFPIAALVWAALSYNLFFVSIINCIVCMLLYNALTAYYIAQSPDAYLGTTLSVRIGLMMLALGPLTLAIISLNRQKLYHQILYLANHDGLTTTLNRRYFYEESERTIAEDVEKQQAHSVTILVLDLDHFKKINDQYGHVIGDYVLQEFTHQVKAQIRANDLFGRLGGEEFAILLKDLSLEQSVAIAQRICNSVFNTPIHLDDQRSLNISVSIGLSYQTLPYCIPFQQLIKRADDALYLAKEKGRNQLCLETTIEQNQKIFAQ</sequence>
<dbReference type="InterPro" id="IPR050469">
    <property type="entry name" value="Diguanylate_Cyclase"/>
</dbReference>
<dbReference type="InterPro" id="IPR043128">
    <property type="entry name" value="Rev_trsase/Diguanyl_cyclase"/>
</dbReference>
<feature type="domain" description="GGDEF" evidence="5">
    <location>
        <begin position="346"/>
        <end position="481"/>
    </location>
</feature>
<keyword evidence="4" id="KW-0472">Membrane</keyword>
<reference evidence="6" key="1">
    <citation type="submission" date="2021-07" db="EMBL/GenBank/DDBJ databases">
        <authorList>
            <person name="Fernandez M."/>
            <person name="Pereira P."/>
            <person name="Torres Tejerizo G.A."/>
            <person name="Gonzalez P."/>
            <person name="Agostini E."/>
        </authorList>
    </citation>
    <scope>NUCLEOTIDE SEQUENCE</scope>
    <source>
        <strain evidence="6">SFC 500-1A</strain>
    </source>
</reference>
<keyword evidence="4" id="KW-1133">Transmembrane helix</keyword>
<feature type="transmembrane region" description="Helical" evidence="4">
    <location>
        <begin position="122"/>
        <end position="144"/>
    </location>
</feature>
<comment type="caution">
    <text evidence="6">The sequence shown here is derived from an EMBL/GenBank/DDBJ whole genome shotgun (WGS) entry which is preliminary data.</text>
</comment>
<feature type="transmembrane region" description="Helical" evidence="4">
    <location>
        <begin position="164"/>
        <end position="186"/>
    </location>
</feature>
<dbReference type="NCBIfam" id="TIGR00254">
    <property type="entry name" value="GGDEF"/>
    <property type="match status" value="1"/>
</dbReference>
<evidence type="ECO:0000313" key="7">
    <source>
        <dbReference type="Proteomes" id="UP000887320"/>
    </source>
</evidence>
<dbReference type="PANTHER" id="PTHR45138:SF9">
    <property type="entry name" value="DIGUANYLATE CYCLASE DGCM-RELATED"/>
    <property type="match status" value="1"/>
</dbReference>
<name>A0A8X8GRW7_ACIGI</name>
<feature type="transmembrane region" description="Helical" evidence="4">
    <location>
        <begin position="207"/>
        <end position="240"/>
    </location>
</feature>
<dbReference type="AlphaFoldDB" id="A0A8X8GRW7"/>
<evidence type="ECO:0000256" key="3">
    <source>
        <dbReference type="ARBA" id="ARBA00034247"/>
    </source>
</evidence>
<feature type="transmembrane region" description="Helical" evidence="4">
    <location>
        <begin position="246"/>
        <end position="268"/>
    </location>
</feature>
<evidence type="ECO:0000256" key="4">
    <source>
        <dbReference type="SAM" id="Phobius"/>
    </source>
</evidence>
<dbReference type="CDD" id="cd01949">
    <property type="entry name" value="GGDEF"/>
    <property type="match status" value="1"/>
</dbReference>
<evidence type="ECO:0000256" key="2">
    <source>
        <dbReference type="ARBA" id="ARBA00012528"/>
    </source>
</evidence>
<evidence type="ECO:0000256" key="1">
    <source>
        <dbReference type="ARBA" id="ARBA00001946"/>
    </source>
</evidence>
<dbReference type="PROSITE" id="PS50887">
    <property type="entry name" value="GGDEF"/>
    <property type="match status" value="1"/>
</dbReference>
<dbReference type="Pfam" id="PF00990">
    <property type="entry name" value="GGDEF"/>
    <property type="match status" value="1"/>
</dbReference>
<protein>
    <recommendedName>
        <fullName evidence="2">diguanylate cyclase</fullName>
        <ecNumber evidence="2">2.7.7.65</ecNumber>
    </recommendedName>
</protein>
<evidence type="ECO:0000313" key="6">
    <source>
        <dbReference type="EMBL" id="MCF0265446.1"/>
    </source>
</evidence>
<proteinExistence type="predicted"/>
<feature type="transmembrane region" description="Helical" evidence="4">
    <location>
        <begin position="41"/>
        <end position="58"/>
    </location>
</feature>
<dbReference type="SUPFAM" id="SSF55073">
    <property type="entry name" value="Nucleotide cyclase"/>
    <property type="match status" value="1"/>
</dbReference>
<feature type="transmembrane region" description="Helical" evidence="4">
    <location>
        <begin position="88"/>
        <end position="110"/>
    </location>
</feature>
<keyword evidence="4" id="KW-0812">Transmembrane</keyword>
<gene>
    <name evidence="6" type="ORF">KW868_13400</name>
</gene>